<proteinExistence type="predicted"/>
<keyword evidence="2" id="KW-0472">Membrane</keyword>
<feature type="region of interest" description="Disordered" evidence="1">
    <location>
        <begin position="67"/>
        <end position="110"/>
    </location>
</feature>
<feature type="region of interest" description="Disordered" evidence="1">
    <location>
        <begin position="1"/>
        <end position="46"/>
    </location>
</feature>
<feature type="transmembrane region" description="Helical" evidence="2">
    <location>
        <begin position="121"/>
        <end position="143"/>
    </location>
</feature>
<organism evidence="3 4">
    <name type="scientific">Sutcliffiella rhizosphaerae</name>
    <dbReference type="NCBI Taxonomy" id="2880967"/>
    <lineage>
        <taxon>Bacteria</taxon>
        <taxon>Bacillati</taxon>
        <taxon>Bacillota</taxon>
        <taxon>Bacilli</taxon>
        <taxon>Bacillales</taxon>
        <taxon>Bacillaceae</taxon>
        <taxon>Sutcliffiella</taxon>
    </lineage>
</organism>
<keyword evidence="2" id="KW-1133">Transmembrane helix</keyword>
<evidence type="ECO:0000313" key="4">
    <source>
        <dbReference type="Proteomes" id="UP000789833"/>
    </source>
</evidence>
<sequence>MNHHQMKIKINGQEKAYGQGKKKRKQQSKKEKVPPIPDKVKEDADFPEGDLPIIIVDESAAAAEKKEAEEFEWVLPKEPNPSKKQQSSYIEDLRKTKGSKSSPSPFGKKKQMVTPSFAKQLLLSIGMAIGIGTCLGFIILAIMNISDSPTNPNVPAVAPVDSENGPDADSSQASGNESITLKAQTLSVLQAGVFSKSDSVNEEIDRLKAAGFPAVAIGSDPTHIFMAVGKSVEGMKEIGSEVNGKGIEPSPFAKEIAVPEKTLNSLTTPDLTLLEEGQQFYLQLTEATSLLLQGSTLDGATKETIQSSFEKVAAIKDQELTEITTEWKASLLAAFESYQSYQKSSNEQDLWSAQQKLLDALKIYY</sequence>
<evidence type="ECO:0000313" key="3">
    <source>
        <dbReference type="EMBL" id="CAG9619504.1"/>
    </source>
</evidence>
<reference evidence="3 4" key="1">
    <citation type="submission" date="2021-10" db="EMBL/GenBank/DDBJ databases">
        <authorList>
            <person name="Criscuolo A."/>
        </authorList>
    </citation>
    <scope>NUCLEOTIDE SEQUENCE [LARGE SCALE GENOMIC DNA]</scope>
    <source>
        <strain evidence="4">CIP 111883</strain>
    </source>
</reference>
<protein>
    <recommendedName>
        <fullName evidence="5">SPOR domain-containing protein</fullName>
    </recommendedName>
</protein>
<dbReference type="EMBL" id="CAKJTJ010000001">
    <property type="protein sequence ID" value="CAG9619504.1"/>
    <property type="molecule type" value="Genomic_DNA"/>
</dbReference>
<keyword evidence="4" id="KW-1185">Reference proteome</keyword>
<keyword evidence="2" id="KW-0812">Transmembrane</keyword>
<name>A0ABM8YI57_9BACI</name>
<dbReference type="Proteomes" id="UP000789833">
    <property type="component" value="Unassembled WGS sequence"/>
</dbReference>
<comment type="caution">
    <text evidence="3">The sequence shown here is derived from an EMBL/GenBank/DDBJ whole genome shotgun (WGS) entry which is preliminary data.</text>
</comment>
<feature type="region of interest" description="Disordered" evidence="1">
    <location>
        <begin position="154"/>
        <end position="174"/>
    </location>
</feature>
<dbReference type="RefSeq" id="WP_230499431.1">
    <property type="nucleotide sequence ID" value="NZ_CAKJTJ010000001.1"/>
</dbReference>
<gene>
    <name evidence="3" type="ORF">BACCIP111883_00271</name>
</gene>
<evidence type="ECO:0000256" key="1">
    <source>
        <dbReference type="SAM" id="MobiDB-lite"/>
    </source>
</evidence>
<feature type="compositionally biased region" description="Basic and acidic residues" evidence="1">
    <location>
        <begin position="28"/>
        <end position="44"/>
    </location>
</feature>
<evidence type="ECO:0008006" key="5">
    <source>
        <dbReference type="Google" id="ProtNLM"/>
    </source>
</evidence>
<evidence type="ECO:0000256" key="2">
    <source>
        <dbReference type="SAM" id="Phobius"/>
    </source>
</evidence>
<accession>A0ABM8YI57</accession>